<dbReference type="KEGG" id="bwh:A9C19_09560"/>
<dbReference type="Proteomes" id="UP000181936">
    <property type="component" value="Chromosome"/>
</dbReference>
<proteinExistence type="predicted"/>
<dbReference type="STRING" id="1547283.A9C19_09560"/>
<dbReference type="AlphaFoldDB" id="A0A1L3MRL0"/>
<gene>
    <name evidence="1" type="ORF">A9C19_09560</name>
</gene>
<reference evidence="1 2" key="1">
    <citation type="journal article" date="2016" name="Sci. Rep.">
        <title>Complete genome sequence and transcriptomic analysis of a novel marine strain Bacillus weihaiensis reveals the mechanism of brown algae degradation.</title>
        <authorList>
            <person name="Zhu Y."/>
            <person name="Chen P."/>
            <person name="Bao Y."/>
            <person name="Men Y."/>
            <person name="Zeng Y."/>
            <person name="Yang J."/>
            <person name="Sun J."/>
            <person name="Sun Y."/>
        </authorList>
    </citation>
    <scope>NUCLEOTIDE SEQUENCE [LARGE SCALE GENOMIC DNA]</scope>
    <source>
        <strain evidence="1 2">Alg07</strain>
    </source>
</reference>
<dbReference type="EMBL" id="CP016020">
    <property type="protein sequence ID" value="APH04976.1"/>
    <property type="molecule type" value="Genomic_DNA"/>
</dbReference>
<sequence length="85" mass="10081">MYEEIQEYLTHQLKMADEDRQIFTESALKKIFKETRGILRLTNRLCTECLLDAVSRKKTRVSRRGLVERVIDDYNYLDLAGSFSF</sequence>
<evidence type="ECO:0000313" key="1">
    <source>
        <dbReference type="EMBL" id="APH04976.1"/>
    </source>
</evidence>
<organism evidence="1 2">
    <name type="scientific">Bacillus weihaiensis</name>
    <dbReference type="NCBI Taxonomy" id="1547283"/>
    <lineage>
        <taxon>Bacteria</taxon>
        <taxon>Bacillati</taxon>
        <taxon>Bacillota</taxon>
        <taxon>Bacilli</taxon>
        <taxon>Bacillales</taxon>
        <taxon>Bacillaceae</taxon>
        <taxon>Bacillus</taxon>
    </lineage>
</organism>
<protein>
    <submittedName>
        <fullName evidence="1">Uncharacterized protein</fullName>
    </submittedName>
</protein>
<accession>A0A1L3MRL0</accession>
<evidence type="ECO:0000313" key="2">
    <source>
        <dbReference type="Proteomes" id="UP000181936"/>
    </source>
</evidence>
<name>A0A1L3MRL0_9BACI</name>
<keyword evidence="2" id="KW-1185">Reference proteome</keyword>